<dbReference type="Proteomes" id="UP000274756">
    <property type="component" value="Unassembled WGS sequence"/>
</dbReference>
<dbReference type="Pfam" id="PF00109">
    <property type="entry name" value="ketoacyl-synt"/>
    <property type="match status" value="3"/>
</dbReference>
<dbReference type="Pfam" id="PF16197">
    <property type="entry name" value="KAsynt_C_assoc"/>
    <property type="match status" value="1"/>
</dbReference>
<dbReference type="SMART" id="SM00825">
    <property type="entry name" value="PKS_KS"/>
    <property type="match status" value="3"/>
</dbReference>
<keyword evidence="13" id="KW-1185">Reference proteome</keyword>
<dbReference type="SUPFAM" id="SSF52777">
    <property type="entry name" value="CoA-dependent acyltransferases"/>
    <property type="match status" value="2"/>
</dbReference>
<dbReference type="InterPro" id="IPR036291">
    <property type="entry name" value="NAD(P)-bd_dom_sf"/>
</dbReference>
<evidence type="ECO:0000313" key="13">
    <source>
        <dbReference type="Proteomes" id="UP000274756"/>
    </source>
</evidence>
<evidence type="ECO:0000256" key="5">
    <source>
        <dbReference type="ARBA" id="ARBA00022553"/>
    </source>
</evidence>
<dbReference type="STRING" id="318479.A0A0N4UCJ6"/>
<dbReference type="InterPro" id="IPR016035">
    <property type="entry name" value="Acyl_Trfase/lysoPLipase"/>
</dbReference>
<dbReference type="InterPro" id="IPR014031">
    <property type="entry name" value="Ketoacyl_synth_C"/>
</dbReference>
<gene>
    <name evidence="11" type="ORF">DME_LOCUS8792</name>
</gene>
<feature type="domain" description="Ketosynthase family 3 (KS3)" evidence="10">
    <location>
        <begin position="2368"/>
        <end position="2756"/>
    </location>
</feature>
<dbReference type="PROSITE" id="PS00455">
    <property type="entry name" value="AMP_BINDING"/>
    <property type="match status" value="1"/>
</dbReference>
<dbReference type="InterPro" id="IPR014030">
    <property type="entry name" value="Ketoacyl_synth_N"/>
</dbReference>
<dbReference type="InterPro" id="IPR016039">
    <property type="entry name" value="Thiolase-like"/>
</dbReference>
<dbReference type="Pfam" id="PF08659">
    <property type="entry name" value="KR"/>
    <property type="match status" value="3"/>
</dbReference>
<feature type="domain" description="Ketosynthase family 3 (KS3)" evidence="10">
    <location>
        <begin position="35"/>
        <end position="433"/>
    </location>
</feature>
<dbReference type="Gene3D" id="3.40.50.720">
    <property type="entry name" value="NAD(P)-binding Rossmann-like Domain"/>
    <property type="match status" value="3"/>
</dbReference>
<keyword evidence="6" id="KW-0808">Transferase</keyword>
<dbReference type="SUPFAM" id="SSF51735">
    <property type="entry name" value="NAD(P)-binding Rossmann-fold domains"/>
    <property type="match status" value="3"/>
</dbReference>
<evidence type="ECO:0000256" key="2">
    <source>
        <dbReference type="ARBA" id="ARBA00012873"/>
    </source>
</evidence>
<dbReference type="Gene3D" id="3.30.559.30">
    <property type="entry name" value="Nonribosomal peptide synthetase, condensation domain"/>
    <property type="match status" value="1"/>
</dbReference>
<name>A0A0N4UCJ6_DRAME</name>
<feature type="domain" description="Carrier" evidence="9">
    <location>
        <begin position="3437"/>
        <end position="3512"/>
    </location>
</feature>
<dbReference type="SUPFAM" id="SSF52151">
    <property type="entry name" value="FabD/lysophospholipase-like"/>
    <property type="match status" value="2"/>
</dbReference>
<dbReference type="Gene3D" id="3.10.129.110">
    <property type="entry name" value="Polyketide synthase dehydratase"/>
    <property type="match status" value="1"/>
</dbReference>
<dbReference type="OrthoDB" id="329835at2759"/>
<evidence type="ECO:0000313" key="12">
    <source>
        <dbReference type="Proteomes" id="UP000038040"/>
    </source>
</evidence>
<dbReference type="InterPro" id="IPR001227">
    <property type="entry name" value="Ac_transferase_dom_sf"/>
</dbReference>
<dbReference type="InterPro" id="IPR023213">
    <property type="entry name" value="CAT-like_dom_sf"/>
</dbReference>
<evidence type="ECO:0000256" key="3">
    <source>
        <dbReference type="ARBA" id="ARBA00018769"/>
    </source>
</evidence>
<dbReference type="SMART" id="SM00827">
    <property type="entry name" value="PKS_AT"/>
    <property type="match status" value="2"/>
</dbReference>
<accession>A0A0N4UCJ6</accession>
<dbReference type="SMART" id="SM00822">
    <property type="entry name" value="PKS_KR"/>
    <property type="match status" value="3"/>
</dbReference>
<dbReference type="Gene3D" id="3.30.70.250">
    <property type="entry name" value="Malonyl-CoA ACP transacylase, ACP-binding"/>
    <property type="match status" value="2"/>
</dbReference>
<evidence type="ECO:0000256" key="7">
    <source>
        <dbReference type="ARBA" id="ARBA00044883"/>
    </source>
</evidence>
<dbReference type="Gene3D" id="3.40.50.12780">
    <property type="entry name" value="N-terminal domain of ligase-like"/>
    <property type="match status" value="1"/>
</dbReference>
<dbReference type="Pfam" id="PF00501">
    <property type="entry name" value="AMP-binding"/>
    <property type="match status" value="1"/>
</dbReference>
<evidence type="ECO:0000313" key="14">
    <source>
        <dbReference type="WBParaSite" id="DME_0000499301-mRNA-1"/>
    </source>
</evidence>
<dbReference type="InterPro" id="IPR042104">
    <property type="entry name" value="PKS_dehydratase_sf"/>
</dbReference>
<dbReference type="Gene3D" id="3.40.366.10">
    <property type="entry name" value="Malonyl-Coenzyme A Acyl Carrier Protein, domain 2"/>
    <property type="match status" value="2"/>
</dbReference>
<feature type="domain" description="Carrier" evidence="9">
    <location>
        <begin position="5946"/>
        <end position="6021"/>
    </location>
</feature>
<evidence type="ECO:0000256" key="6">
    <source>
        <dbReference type="ARBA" id="ARBA00022679"/>
    </source>
</evidence>
<dbReference type="Pfam" id="PF00668">
    <property type="entry name" value="Condensation"/>
    <property type="match status" value="1"/>
</dbReference>
<dbReference type="GO" id="GO:0004315">
    <property type="term" value="F:3-oxoacyl-[acyl-carrier-protein] synthase activity"/>
    <property type="evidence" value="ECO:0007669"/>
    <property type="project" value="InterPro"/>
</dbReference>
<keyword evidence="4" id="KW-0596">Phosphopantetheine</keyword>
<evidence type="ECO:0000256" key="4">
    <source>
        <dbReference type="ARBA" id="ARBA00022450"/>
    </source>
</evidence>
<dbReference type="Pfam" id="PF22621">
    <property type="entry name" value="CurL-like_PKS_C"/>
    <property type="match status" value="1"/>
</dbReference>
<dbReference type="GO" id="GO:0016297">
    <property type="term" value="F:fatty acyl-[ACP] hydrolase activity"/>
    <property type="evidence" value="ECO:0007669"/>
    <property type="project" value="UniProtKB-EC"/>
</dbReference>
<dbReference type="Pfam" id="PF00550">
    <property type="entry name" value="PP-binding"/>
    <property type="match status" value="4"/>
</dbReference>
<dbReference type="Gene3D" id="3.30.559.10">
    <property type="entry name" value="Chloramphenicol acetyltransferase-like domain"/>
    <property type="match status" value="1"/>
</dbReference>
<proteinExistence type="predicted"/>
<dbReference type="EC" id="2.3.1.85" evidence="2"/>
<dbReference type="EC" id="3.1.2.14" evidence="1"/>
<feature type="region of interest" description="Disordered" evidence="8">
    <location>
        <begin position="2332"/>
        <end position="2365"/>
    </location>
</feature>
<comment type="catalytic activity">
    <reaction evidence="7">
        <text>acetyl-CoA + n malonyl-CoA + 2n NADPH + 2n H(+) = a long-chain fatty acid + (n+1) CoA + n CO2 + 2n NADP(+).</text>
        <dbReference type="EC" id="2.3.1.85"/>
    </reaction>
</comment>
<organism evidence="12 14">
    <name type="scientific">Dracunculus medinensis</name>
    <name type="common">Guinea worm</name>
    <dbReference type="NCBI Taxonomy" id="318479"/>
    <lineage>
        <taxon>Eukaryota</taxon>
        <taxon>Metazoa</taxon>
        <taxon>Ecdysozoa</taxon>
        <taxon>Nematoda</taxon>
        <taxon>Chromadorea</taxon>
        <taxon>Rhabditida</taxon>
        <taxon>Spirurina</taxon>
        <taxon>Dracunculoidea</taxon>
        <taxon>Dracunculidae</taxon>
        <taxon>Dracunculus</taxon>
    </lineage>
</organism>
<dbReference type="GO" id="GO:0006633">
    <property type="term" value="P:fatty acid biosynthetic process"/>
    <property type="evidence" value="ECO:0007669"/>
    <property type="project" value="InterPro"/>
</dbReference>
<dbReference type="InterPro" id="IPR050091">
    <property type="entry name" value="PKS_NRPS_Biosynth_Enz"/>
</dbReference>
<dbReference type="InterPro" id="IPR057326">
    <property type="entry name" value="KR_dom"/>
</dbReference>
<dbReference type="PROSITE" id="PS00012">
    <property type="entry name" value="PHOSPHOPANTETHEINE"/>
    <property type="match status" value="3"/>
</dbReference>
<dbReference type="InterPro" id="IPR018201">
    <property type="entry name" value="Ketoacyl_synth_AS"/>
</dbReference>
<evidence type="ECO:0000259" key="10">
    <source>
        <dbReference type="PROSITE" id="PS52004"/>
    </source>
</evidence>
<dbReference type="InterPro" id="IPR020806">
    <property type="entry name" value="PKS_PP-bd"/>
</dbReference>
<dbReference type="InterPro" id="IPR001242">
    <property type="entry name" value="Condensation_dom"/>
</dbReference>
<feature type="domain" description="Carrier" evidence="9">
    <location>
        <begin position="1040"/>
        <end position="1118"/>
    </location>
</feature>
<dbReference type="InterPro" id="IPR009081">
    <property type="entry name" value="PP-bd_ACP"/>
</dbReference>
<dbReference type="SUPFAM" id="SSF56801">
    <property type="entry name" value="Acetyl-CoA synthetase-like"/>
    <property type="match status" value="1"/>
</dbReference>
<dbReference type="SMART" id="SM00823">
    <property type="entry name" value="PKS_PP"/>
    <property type="match status" value="3"/>
</dbReference>
<feature type="domain" description="Ketosynthase family 3 (KS3)" evidence="10">
    <location>
        <begin position="3533"/>
        <end position="3934"/>
    </location>
</feature>
<evidence type="ECO:0000256" key="8">
    <source>
        <dbReference type="SAM" id="MobiDB-lite"/>
    </source>
</evidence>
<reference evidence="14" key="1">
    <citation type="submission" date="2016-04" db="UniProtKB">
        <authorList>
            <consortium name="WormBaseParasite"/>
        </authorList>
    </citation>
    <scope>IDENTIFICATION</scope>
</reference>
<dbReference type="InterPro" id="IPR001031">
    <property type="entry name" value="Thioesterase"/>
</dbReference>
<dbReference type="WBParaSite" id="DME_0000499301-mRNA-1">
    <property type="protein sequence ID" value="DME_0000499301-mRNA-1"/>
    <property type="gene ID" value="DME_0000499301"/>
</dbReference>
<dbReference type="Pfam" id="PF02801">
    <property type="entry name" value="Ketoacyl-synt_C"/>
    <property type="match status" value="3"/>
</dbReference>
<reference evidence="11 13" key="2">
    <citation type="submission" date="2018-11" db="EMBL/GenBank/DDBJ databases">
        <authorList>
            <consortium name="Pathogen Informatics"/>
        </authorList>
    </citation>
    <scope>NUCLEOTIDE SEQUENCE [LARGE SCALE GENOMIC DNA]</scope>
</reference>
<dbReference type="SUPFAM" id="SSF53474">
    <property type="entry name" value="alpha/beta-Hydrolases"/>
    <property type="match status" value="1"/>
</dbReference>
<dbReference type="InterPro" id="IPR042099">
    <property type="entry name" value="ANL_N_sf"/>
</dbReference>
<sequence length="6264" mass="714138">MIHQKQNNISNGDANPLITVKQFENLVNDKQFNSSKRIGVIGMACRFPLNTSDPMDFWNSLKIGRDNTIKIPCSRIENRDNLISQTNDNSLTRCHLLSHDISLFDANFFGISKSEGEKMDPQQRLLLECIYECMENANLTTLNDTGMFIGVMSIEYANLANKLDIISMLGSSASVISGRLNHIFNSNAPSITIDTACSSSLVALDLAVKAISNNECSKAIVAGVNLILTEDGLRRRMNGGMLSTDGLCKAFDAEANGYGRADGCAVLLLEAIDSKVLRSILGYIEITSVNHKGRSISLTTPKQKSQEKLYKKCLRNIPRDINVTYWEAHGTGTNIGDKKEVRSLSNCLNECIIGTAKAHIGHTEAGSGAAGFIKLLLQMQHEYTASHIHFSVAMNKFHNKLRLPLIGEEWFGNAMGISSFGVSGTNAAAIITKPLNNCRELLLSKSQKNFYICPVSAKSELSLYMLIDLYAQMLHESSHALWLLCTCAAINRNHFKYRAVFLANKSSDRQIKKILPKSFNEINRPFGIKLSIKSLNTQNFIKWFAVKANRKKFKKSERIIQRINEKLIKFYQKSLSEKYLLLSAYFYALIMQFIDIGLQIDAIEIAERRSIVLAFALTNIFEKKNEKIMKKNSFSTNRKKFFQENVKIFISSDLKQQLLLVYRLSLNNYLFDKQNSSNNDYKWFDLKKISHSNFYDLIGQFYINGATIIWKKICKTPVQSVYLPNYTFNREKLWCISGKEEIFDDSLLGRIVKKFNNIIEFENYININDNPDFFDYLIDNEEKFPFGLIIDLTIRALKFVIMQQQQNDRSQFPSVQLINLKFKKQTISKNGFWIRIRLSRTNTIHYNIVINSQNNILFSADLQLCKSFSEKNIVKKLPKIKMRPILRFYEILEEKGIKYRRNMQIIAVSSKNGEYFRIKCLESNIWTMASEAILQILYFKNILSAKNFDILSQINNIRLDSSSLPVELYIKFSYSAVLLCSKDGIVFANFSIKTEFNEKLHNENLMKIIDEEKLESQIDKKYQNEYMFPENREKLKLTINDVANKVKRAMEDVLGGQAKRDDFQLSDTFNKYGFDSLAITDLTNRLSEKYFSGIDIRVVDIFESRTVESLANFIFTKLKIKELSKHVEMEKYISDNETSKDSSEFSQKDSGLSLSRADSNESLISFRPDDRCFFIRKYSSIRFDYNDEMHLRITITDKKTDQRQAIILNSNNSELAYDKERNNWIVNSRCVDQILKALENLTVTAKRQVILQFDFETDLSIASLARILLTISRFMVNSKNNFIVLNESRFGRANAFATGFMKSLSAEYYPKIRFLWNFSLENWKISDVKPVKSTVTNANTDPENWLITGGTRGLGWQMALWIAANRRVSNITLVGRNPLPSNQQNMLNKIRKTINIEILSVDITVSSQVRKLFKHSTHKFTSIIHSAGTIDDAILIKQTEEKIQKVASAKCIGLLLLAKMSDRYSHPLKHFILNSSIASVIGNRGQCNYSAANAYADEFMRERRAKGFPATIINWGNWLETGMAIPITEHLRKIGLIGLNTTDALSYLRFAIEQNPDEIIVANFNFKILIKNRVDLESVFQNFVKNLPSTDTNQMISMVNKGANPSRNHKLSPCSNVNPEKKFNSISAIHNFFALVIGSKTIEGLRLKIDLIYDLILKSDKNMTSIILEFSKRDMERKFLSTIFIGKNRLQIAKHIAADRNYHNIIEFNVQQKPIVCFVFSGQGSQLWNMGRQLMQFFPLFRDNLLQTLSIAQTYMPNNSSNLSSILYEWPHYLQLYSTEYAQPIIFCFCYALAKLYNYFGVEANYYVGHSIGEIVAFTLAGMITLEDALKIIVQRGQTLGQLKGKGQMLVVNGQIRQELFQKFNIEIAAENSNRQLVIAGNNHAIRDFLNEQWREDKNFNAFILNHEYPFHSSIVKQIDLKKFHELCEQIQFNELENAVVVSNISGKLLRKLSANYLINHLYSTVQFKKSIITVKSFNTKLWLEIGVGETLSNCIRNIIDNHSSITIPSLQNNIMENESIIRSLVELENHGLLIDWQKVYSLGPLITSSYRLADDINCPFISFIKLYENFDGIEFQHQIHEQAIIPAALPLTILLILSTNSKYESNEGEQRIRATLGQIILRKPIKTLTDNGLNLIKQGDTLQLIKDDIILYECKLYKSGKMHKMHLNIDANLNSLDYRNFYETLRVKKLQYSPLFMILRNIWRKNGESGEIIAELVNIDYPFLIIEGAFQTLLAAAFDHIDPIIYIPVRINILEIDCSRETRGKSYIAHGIITEQNSNLLRGSVMIFEADKPICLAYDIIGIAKNTKWLRNISNSIDHFGSTANDEMPKQDGSYLKLKSNNKKNHQSKLEQNTEGSSETRNASQTNQHIAIIGYYGQFTDSLQDNGMLWNNIKASCTDISDNKFSDKIEQFDPEFFDISPKESIFIDPQQRLILEAVQRTMENAGLKKLDQSTGTFIGISSSDFAQKAYAEMKHLNPYLSTGTSNSTIAGRIAHWLNLTGPTVVLDTACSSFMSALICACDNLIQGRCKMALVGAVNLILSEKTTEVLQLTGVLSEKGYCKSFDAAADGYKRSNGIAMILLKNLRDINNFSGVFIKTYAIGHNGKTSGITVPSGNRQCFLMSSALEKLQPYLETIDQVEAHATGTKLGDSIEISSICKTIKNFQMEKDFYLTSVKCSLGHCETAAGAASLIFVIHSSKNKYLPAIEHFSLRNPEAKFYDNFILPIIGIEFESERTVLINCFGLSGTNVCLILQSKSFIDKKREPQSNTSISARIAVISAKSSTKLANMLDEFEEFIMETNQPLTDICTSLQCSRKHYKHRAAAILSLTSNALWISNKFRNEDDNGNFSYASISQQLALAIARLYISGIDVNWQKFNPRNKRKYECNLPSYIFNKRKFWAFNDEERFQKINNTNSVENCGGNLKNHRIPEFQKSDNISNLEVANESQSRSSSEENFEPLLFQNSQLKPSEFSTKKFSHGGTKNTRQTFDNDYKKWLYQLHYVKRDLDETIDHQLEKFVAINFPKMDKWISSSAKACCSTTYNTNDDTLIVDLLRNCDCRHVIIHWENSGAIEEQIISQSLIIIRLWIILDKFYSNSKPAITVCLMNQKIATGCGALLRSLASERPTITYKLIEIDEINAKILREISSSCRNEIVKYFNEIRYVQRLKRFHVISKFKKPKLNRILITGGLGGIGQALIKHLRPKRVIVMSRNLHDAEIKKLQKNSKTKITIAQGDCSKFSDVKRIFNKAKPFDVVIHCAGIVENALMENMDQQKFLNVFAAKIHGTINLVKLCEENKISKLITFSSMASVFGSAGQANYAVANQIMEQLVISYNSSLVLSWGPWADLGMLNGSEKKFTRNYIIQNGWNFLPKRKALTAMINLIHSVGHFIIMDIDMDQIIKKTPHLANLCEFIMNKDRLLVRHNEGSQQAWNHNTSQRKSTVNDILRKIIWEVSGNENIDEETGFMSIGIDSLMIAEIRRSILREWNIDLPMATFYDKCTLRLLEDNISEILSKSDNKPNKPNAFRESTILGDDQIAIIGYSGGFSGAQDIESFWQNLIAGKESINNEQSGEPIDDGDFVNAAGILPDCDKFDPKFWKLCREDAMRLDPQIRKFVEHAYWALEKSGEIKNRRNIRIAVLAGAEPSDYNALEKQPDDLIARLYAKNQKDFLASWTSYLLNLNGPSFGVYSACSTGLLAVAQAINLLKNEQCDIAIAGASSLVLPHQPGYYYKEGGIFSPTGQCRPFDQNSNGTVRGSAIAVIVLCKLKRAISKKIPVKAIIENYSVNNDGSVKASFMAPNVTGQTSCLREATRFTNINDVMYVECHGTATRIGDNIELTAMSSVYNKKLYIGSVKANIGHGFASSGIAGLIKLCEIIKHRIIPKQINFTNMNEGFPSTKYTIPVENICIEERGQFAVGVSSFGIGGTNVHMVLRSPPDNLKPTYVNRKKYYILPISAKSEESCIMLCHRIAEFINEKTSDLPSLAYTLQNYREEFAYKVAFVVSDIEDAIKQLRGVSDVTFSTKIQKDNIAFYFSSQGIQYTGMAQDMLSEEEASVFSEEMQKCRSILSQLLGIDIFNILYPADTNNCHYITDKRYTQVINLITNYSIYQQLKQWGIECSVAIGHSSGEYSAATCGGVFDLSTAIEILIKRSRLMSSTKKYAMIAIRDYSGIFPKEIEITAILSNRLVCVVGQPDDISHFKKELSVKNIEFRDLNVDLGFHSSAMEPIMKQFGEYLDQFHFHQSSLSILSNIDGQVVHEFNSDYMVKHMRKIIRIDKCLANLPSAIKAIVEIGPKGILSNLIEDTRHKIVTVPTIAAKNQNSKSSINLLTTIADLWRFGANIEWNKIFPEANFDSNIPNYQFQKEICWNNEVFHEAHQVKIHKQCWIDVPIKANNAFRPKGVLIFMLNYSNPSIAKLLLNLKNQFIQYLCVIANINIEKFSIIKNSLCINPFVEESYQYLAEYLQNLKFDYQLIIHVWNFIDEFDNDNEDSDNDNEKILQLSFYSILWIKKYFINSNIENMKIAMIAENRAPPEFYTSLAPLRELQATHPGISAFSIILPSNINLWEILDKACSLPEITQFSLLRYDGQILQQIAYKEVEMKKYSQQICNGNVVLIFGGTGFLGRSFALTLMKHFSSLKIILISRNAIDKLKNRNLFKQLDYWSKKSNHQLIAYNTNIGDSKNVGEIIRKFYSNFGKINVIIHAAGQATNQVTEKTIRQIKSVFEAKIKGTLNFLRSINENNIQVELLVLTSSLSSMLGLHGNVDYSAANIFLDAVASSRITNIKNIVSIQWSGWQESEMLVNYNKIPQKLRELLLRGSLSKNEGQNAFLKCISQQGTIAVSLADPITILEKVKNIQFPNRNRNENSLRIEHSQSFEGEIKKIWERTMATKMPSSSANFFELGGNSLNGMQIVWEINKLMGIRCTINDLFDHPNFMEFLQFLQKNYQVMKNLDSNIPRYSGEIRFLPLSFSQENMFLLRTIHEPTLYNIQFLISFKGNLETTFINKALRNISARQASLRTIFYEDHGNIYQEILSLTESYHHLNWLPIEIDSLEKIIADEKRINFTLKYIPYRIVSLKTTDNKFNLIISFHHIITDGWSMTIFAKELVQSYLYYKNQKLIGSNNKITGKEKLEPVNLRIVDFAIWQRSEDHLSKIAKDLPLVVERLKATKATTIRTDRAGKLCGSTNHETAQYIFNLPEIIKISIKELANRNRTTDYVIMLTAFICVIRRFSSDFECDQIVIGCPVSGRCHSAIESLIGYFLNNIIILVDNVKRNSTIEDLIAIVIEATRVARRFEHIPFHQIVAAMDSSQRQPNKHPIFEIFFNYRHNLDFPNITIPNVKSDIQQLTTNNIFDFSFTIDEKLDTIVVTIDYNSTIYRHETIAKFSLEYIRTIGDNSIITGDNSVDNDKYHSLSYVIPTFPTSMNGMNVVWNVNDLTQRYRSDFPENMTVSSIIFEQCQLHANAIAMLVGHSTETYSTLIDRSIVLTQHLQQIYFQQFCEVPRSDNYHLVVIDFSSPDLLMIILAIMLSGAAYVPLDPKMSESRYAQMRRTLKSNYLVVDAVMVNTYKSKYCNKKIKLRTIPEDLAYIIFTSGSTGDPKGVCITHRNLVNFTKGSSQQIFLRANMKVYNSVNYVFDVSCMNIFTTLCNGSTLVAGDNLLKAPEEIISLRIDFAFLPSALFNTFDEHNLKRLIALEKLFIGGESPNEIQLEKCLKLGIYTRQIYGPTETTIWSLTNLCKRREYECARNLGCPMENEYIVLLDNHVCQMPNYGIAELAITGDGVARGYLSGATGEAFLPNTFRSDEEKILGRNNLLYRTGDLIRIIGNKVIFNGRKDSQLKIRGYRIEPAEIEEAIRYCDNSIAGIFIYKHEATNSLVAVVEKSSIDSRSLLKSVAKIMPPYLVPQIIITMNEFPLNNSGKVDKHKLMEIIERDYIVNKNCSSSLLFEDELTETEKKLAKIWNEILCMKKISRYDNFFNSGGHSLMVVLLRNKIREKFDVELPFENLFRAQTLAGISREIDDKLHTNRTDKTESIITVLRETTHGKYNLYAIHAISGTIYPYYSIVNAIPDYFNVYAIEYQLSFKESTLNKLAEFYANQILKHRNGIAYIFGHSLGGILAREIAYYLIAFKRNPPFILMIDSWCTDTKNLSDEDVKGYLMPKIKHLSCNENIMKKAIQLVEMLRNYIFIKNDIQIILLKANDIRNRIIRNENSAKILRSLPANGWQLYSTSAVRVYLCDGDHDSLMHPKNLPSLKRIFTEIFMQIIH</sequence>
<dbReference type="Gene3D" id="3.40.47.10">
    <property type="match status" value="3"/>
</dbReference>
<dbReference type="Gene3D" id="3.30.70.3290">
    <property type="match status" value="3"/>
</dbReference>
<dbReference type="PANTHER" id="PTHR43775">
    <property type="entry name" value="FATTY ACID SYNTHASE"/>
    <property type="match status" value="1"/>
</dbReference>
<dbReference type="GO" id="GO:0044550">
    <property type="term" value="P:secondary metabolite biosynthetic process"/>
    <property type="evidence" value="ECO:0007669"/>
    <property type="project" value="UniProtKB-ARBA"/>
</dbReference>
<feature type="domain" description="Carrier" evidence="9">
    <location>
        <begin position="4870"/>
        <end position="4945"/>
    </location>
</feature>
<dbReference type="SUPFAM" id="SSF53901">
    <property type="entry name" value="Thiolase-like"/>
    <property type="match status" value="3"/>
</dbReference>
<dbReference type="Pfam" id="PF00975">
    <property type="entry name" value="Thioesterase"/>
    <property type="match status" value="1"/>
</dbReference>
<evidence type="ECO:0000256" key="1">
    <source>
        <dbReference type="ARBA" id="ARBA00012480"/>
    </source>
</evidence>
<dbReference type="InterPro" id="IPR020845">
    <property type="entry name" value="AMP-binding_CS"/>
</dbReference>
<dbReference type="CDD" id="cd00833">
    <property type="entry name" value="PKS"/>
    <property type="match status" value="3"/>
</dbReference>
<dbReference type="EMBL" id="UYYG01001172">
    <property type="protein sequence ID" value="VDN58819.1"/>
    <property type="molecule type" value="Genomic_DNA"/>
</dbReference>
<keyword evidence="5" id="KW-0597">Phosphoprotein</keyword>
<dbReference type="Gene3D" id="3.30.300.30">
    <property type="match status" value="1"/>
</dbReference>
<dbReference type="GO" id="GO:0004312">
    <property type="term" value="F:fatty acid synthase activity"/>
    <property type="evidence" value="ECO:0007669"/>
    <property type="project" value="UniProtKB-EC"/>
</dbReference>
<dbReference type="InterPro" id="IPR029058">
    <property type="entry name" value="AB_hydrolase_fold"/>
</dbReference>
<dbReference type="PROSITE" id="PS00606">
    <property type="entry name" value="KS3_1"/>
    <property type="match status" value="1"/>
</dbReference>
<dbReference type="Gene3D" id="1.10.1200.10">
    <property type="entry name" value="ACP-like"/>
    <property type="match status" value="4"/>
</dbReference>
<dbReference type="InterPro" id="IPR006162">
    <property type="entry name" value="Ppantetheine_attach_site"/>
</dbReference>
<evidence type="ECO:0000259" key="9">
    <source>
        <dbReference type="PROSITE" id="PS50075"/>
    </source>
</evidence>
<feature type="compositionally biased region" description="Polar residues" evidence="8">
    <location>
        <begin position="2352"/>
        <end position="2365"/>
    </location>
</feature>
<dbReference type="InterPro" id="IPR032821">
    <property type="entry name" value="PKS_assoc"/>
</dbReference>
<dbReference type="SUPFAM" id="SSF47336">
    <property type="entry name" value="ACP-like"/>
    <property type="match status" value="4"/>
</dbReference>
<dbReference type="Gene3D" id="3.40.50.1820">
    <property type="entry name" value="alpha/beta hydrolase"/>
    <property type="match status" value="1"/>
</dbReference>
<dbReference type="Proteomes" id="UP000038040">
    <property type="component" value="Unplaced"/>
</dbReference>
<dbReference type="PROSITE" id="PS50075">
    <property type="entry name" value="CARRIER"/>
    <property type="match status" value="4"/>
</dbReference>
<dbReference type="InterPro" id="IPR013968">
    <property type="entry name" value="PKS_KR"/>
</dbReference>
<dbReference type="InterPro" id="IPR020841">
    <property type="entry name" value="PKS_Beta-ketoAc_synthase_dom"/>
</dbReference>
<dbReference type="InterPro" id="IPR045851">
    <property type="entry name" value="AMP-bd_C_sf"/>
</dbReference>
<dbReference type="InterPro" id="IPR036736">
    <property type="entry name" value="ACP-like_sf"/>
</dbReference>
<dbReference type="PANTHER" id="PTHR43775:SF51">
    <property type="entry name" value="INACTIVE PHENOLPHTHIOCEROL SYNTHESIS POLYKETIDE SYNTHASE TYPE I PKS1-RELATED"/>
    <property type="match status" value="1"/>
</dbReference>
<dbReference type="InterPro" id="IPR000873">
    <property type="entry name" value="AMP-dep_synth/lig_dom"/>
</dbReference>
<protein>
    <recommendedName>
        <fullName evidence="3">Fatty acid synthase</fullName>
        <ecNumber evidence="2">2.3.1.85</ecNumber>
        <ecNumber evidence="1">3.1.2.14</ecNumber>
    </recommendedName>
</protein>
<dbReference type="InterPro" id="IPR014043">
    <property type="entry name" value="Acyl_transferase_dom"/>
</dbReference>
<dbReference type="Pfam" id="PF00698">
    <property type="entry name" value="Acyl_transf_1"/>
    <property type="match status" value="2"/>
</dbReference>
<dbReference type="PROSITE" id="PS52004">
    <property type="entry name" value="KS3_2"/>
    <property type="match status" value="3"/>
</dbReference>
<evidence type="ECO:0000313" key="11">
    <source>
        <dbReference type="EMBL" id="VDN58819.1"/>
    </source>
</evidence>
<dbReference type="GO" id="GO:0031177">
    <property type="term" value="F:phosphopantetheine binding"/>
    <property type="evidence" value="ECO:0007669"/>
    <property type="project" value="InterPro"/>
</dbReference>